<dbReference type="GeneID" id="76044644"/>
<sequence length="53" mass="5873">MSAKHYQRQIAIAILILVIGIIRPFPVQLFNTLCLILGAALIGLTIVMGRNRK</sequence>
<evidence type="ECO:0000313" key="3">
    <source>
        <dbReference type="EMBL" id="SER68492.1"/>
    </source>
</evidence>
<reference evidence="3 5" key="2">
    <citation type="submission" date="2016-10" db="EMBL/GenBank/DDBJ databases">
        <authorList>
            <person name="Varghese N."/>
            <person name="Submissions S."/>
        </authorList>
    </citation>
    <scope>NUCLEOTIDE SEQUENCE [LARGE SCALE GENOMIC DNA]</scope>
    <source>
        <strain evidence="3 5">CGMCC 1.3889</strain>
    </source>
</reference>
<keyword evidence="5" id="KW-1185">Reference proteome</keyword>
<proteinExistence type="predicted"/>
<comment type="caution">
    <text evidence="2">The sequence shown here is derived from an EMBL/GenBank/DDBJ whole genome shotgun (WGS) entry which is preliminary data.</text>
</comment>
<feature type="transmembrane region" description="Helical" evidence="1">
    <location>
        <begin position="7"/>
        <end position="23"/>
    </location>
</feature>
<name>A0A0R2JWW6_9LACO</name>
<keyword evidence="1" id="KW-1133">Transmembrane helix</keyword>
<dbReference type="PATRIC" id="fig|319653.3.peg.1099"/>
<dbReference type="STRING" id="319653.SAMN04487973_1136"/>
<dbReference type="EMBL" id="JQBY01000024">
    <property type="protein sequence ID" value="KRN81571.1"/>
    <property type="molecule type" value="Genomic_DNA"/>
</dbReference>
<evidence type="ECO:0000256" key="1">
    <source>
        <dbReference type="SAM" id="Phobius"/>
    </source>
</evidence>
<keyword evidence="1" id="KW-0812">Transmembrane</keyword>
<keyword evidence="1" id="KW-0472">Membrane</keyword>
<dbReference type="EMBL" id="FOGK01000013">
    <property type="protein sequence ID" value="SER68492.1"/>
    <property type="molecule type" value="Genomic_DNA"/>
</dbReference>
<evidence type="ECO:0000313" key="4">
    <source>
        <dbReference type="Proteomes" id="UP000051749"/>
    </source>
</evidence>
<organism evidence="2 4">
    <name type="scientific">Pediococcus ethanolidurans</name>
    <dbReference type="NCBI Taxonomy" id="319653"/>
    <lineage>
        <taxon>Bacteria</taxon>
        <taxon>Bacillati</taxon>
        <taxon>Bacillota</taxon>
        <taxon>Bacilli</taxon>
        <taxon>Lactobacillales</taxon>
        <taxon>Lactobacillaceae</taxon>
        <taxon>Pediococcus</taxon>
    </lineage>
</organism>
<gene>
    <name evidence="2" type="ORF">IV87_GL001084</name>
    <name evidence="3" type="ORF">SAMN04487973_1136</name>
</gene>
<reference evidence="2 4" key="1">
    <citation type="journal article" date="2015" name="Genome Announc.">
        <title>Expanding the biotechnology potential of lactobacilli through comparative genomics of 213 strains and associated genera.</title>
        <authorList>
            <person name="Sun Z."/>
            <person name="Harris H.M."/>
            <person name="McCann A."/>
            <person name="Guo C."/>
            <person name="Argimon S."/>
            <person name="Zhang W."/>
            <person name="Yang X."/>
            <person name="Jeffery I.B."/>
            <person name="Cooney J.C."/>
            <person name="Kagawa T.F."/>
            <person name="Liu W."/>
            <person name="Song Y."/>
            <person name="Salvetti E."/>
            <person name="Wrobel A."/>
            <person name="Rasinkangas P."/>
            <person name="Parkhill J."/>
            <person name="Rea M.C."/>
            <person name="O'Sullivan O."/>
            <person name="Ritari J."/>
            <person name="Douillard F.P."/>
            <person name="Paul Ross R."/>
            <person name="Yang R."/>
            <person name="Briner A.E."/>
            <person name="Felis G.E."/>
            <person name="de Vos W.M."/>
            <person name="Barrangou R."/>
            <person name="Klaenhammer T.R."/>
            <person name="Caufield P.W."/>
            <person name="Cui Y."/>
            <person name="Zhang H."/>
            <person name="O'Toole P.W."/>
        </authorList>
    </citation>
    <scope>NUCLEOTIDE SEQUENCE [LARGE SCALE GENOMIC DNA]</scope>
    <source>
        <strain evidence="2 4">DSM 22301</strain>
    </source>
</reference>
<accession>A0A0R2JWW6</accession>
<feature type="transmembrane region" description="Helical" evidence="1">
    <location>
        <begin position="29"/>
        <end position="49"/>
    </location>
</feature>
<dbReference type="Proteomes" id="UP000182818">
    <property type="component" value="Unassembled WGS sequence"/>
</dbReference>
<protein>
    <submittedName>
        <fullName evidence="2">Uncharacterized protein</fullName>
    </submittedName>
</protein>
<dbReference type="AlphaFoldDB" id="A0A0R2JWW6"/>
<dbReference type="RefSeq" id="WP_156407381.1">
    <property type="nucleotide sequence ID" value="NZ_BJYP01000028.1"/>
</dbReference>
<evidence type="ECO:0000313" key="5">
    <source>
        <dbReference type="Proteomes" id="UP000182818"/>
    </source>
</evidence>
<dbReference type="Proteomes" id="UP000051749">
    <property type="component" value="Unassembled WGS sequence"/>
</dbReference>
<evidence type="ECO:0000313" key="2">
    <source>
        <dbReference type="EMBL" id="KRN81571.1"/>
    </source>
</evidence>